<comment type="caution">
    <text evidence="1">The sequence shown here is derived from an EMBL/GenBank/DDBJ whole genome shotgun (WGS) entry which is preliminary data.</text>
</comment>
<dbReference type="Proteomes" id="UP001149954">
    <property type="component" value="Unassembled WGS sequence"/>
</dbReference>
<sequence>MKGNTWQQVRTYADHLGHRVVLEEYVVPDSVPDYLVPIQNDKVLPMFEIYSYRSLDAFVCIEYNRLEIARRKQQHRPGIKNALLLIPTFAGRHEKSILIGFCVLIRSHSYRLGETDEDKLGYSIHYPYAFSQFYPRYSRVYHFGKHSASLHSIDCLSPPGDEQSPTTHRMTPQYSDAYFIYLPYRLITVVLDRAKFFSEARVYFFKAYWDSTGDVDPYAEDDPGDTEVSRGVNLGTTAGPLGLVVLDR</sequence>
<dbReference type="EMBL" id="JAPWDS010000006">
    <property type="protein sequence ID" value="KAJ5494542.1"/>
    <property type="molecule type" value="Genomic_DNA"/>
</dbReference>
<gene>
    <name evidence="1" type="ORF">N7463_010629</name>
</gene>
<keyword evidence="2" id="KW-1185">Reference proteome</keyword>
<reference evidence="1" key="2">
    <citation type="journal article" date="2023" name="IMA Fungus">
        <title>Comparative genomic study of the Penicillium genus elucidates a diverse pangenome and 15 lateral gene transfer events.</title>
        <authorList>
            <person name="Petersen C."/>
            <person name="Sorensen T."/>
            <person name="Nielsen M.R."/>
            <person name="Sondergaard T.E."/>
            <person name="Sorensen J.L."/>
            <person name="Fitzpatrick D.A."/>
            <person name="Frisvad J.C."/>
            <person name="Nielsen K.L."/>
        </authorList>
    </citation>
    <scope>NUCLEOTIDE SEQUENCE</scope>
    <source>
        <strain evidence="1">IBT 29495</strain>
    </source>
</reference>
<name>A0A9X0C1H3_9EURO</name>
<accession>A0A9X0C1H3</accession>
<reference evidence="1" key="1">
    <citation type="submission" date="2022-12" db="EMBL/GenBank/DDBJ databases">
        <authorList>
            <person name="Petersen C."/>
        </authorList>
    </citation>
    <scope>NUCLEOTIDE SEQUENCE</scope>
    <source>
        <strain evidence="1">IBT 29495</strain>
    </source>
</reference>
<dbReference type="AlphaFoldDB" id="A0A9X0C1H3"/>
<proteinExistence type="predicted"/>
<dbReference type="OrthoDB" id="4276722at2759"/>
<organism evidence="1 2">
    <name type="scientific">Penicillium fimorum</name>
    <dbReference type="NCBI Taxonomy" id="1882269"/>
    <lineage>
        <taxon>Eukaryota</taxon>
        <taxon>Fungi</taxon>
        <taxon>Dikarya</taxon>
        <taxon>Ascomycota</taxon>
        <taxon>Pezizomycotina</taxon>
        <taxon>Eurotiomycetes</taxon>
        <taxon>Eurotiomycetidae</taxon>
        <taxon>Eurotiales</taxon>
        <taxon>Aspergillaceae</taxon>
        <taxon>Penicillium</taxon>
    </lineage>
</organism>
<evidence type="ECO:0000313" key="2">
    <source>
        <dbReference type="Proteomes" id="UP001149954"/>
    </source>
</evidence>
<evidence type="ECO:0000313" key="1">
    <source>
        <dbReference type="EMBL" id="KAJ5494542.1"/>
    </source>
</evidence>
<protein>
    <submittedName>
        <fullName evidence="1">Uncharacterized protein</fullName>
    </submittedName>
</protein>